<sequence>MIRRRLYPPFEADMILESFTISDKSDGTGKPGPLSSAKPGSCVSTGSQYNVPVCIWLHETHPASRPRCFVCPSVSMVINLSCPYVDSSGTITLDGLKNWTPVRFAVHALLPGKLFIKLTAL</sequence>
<dbReference type="CDD" id="cd11685">
    <property type="entry name" value="UEV_TSG101-like"/>
    <property type="match status" value="1"/>
</dbReference>
<dbReference type="Pfam" id="PF05743">
    <property type="entry name" value="UEV"/>
    <property type="match status" value="1"/>
</dbReference>
<proteinExistence type="predicted"/>
<dbReference type="SUPFAM" id="SSF54495">
    <property type="entry name" value="UBC-like"/>
    <property type="match status" value="1"/>
</dbReference>
<feature type="region of interest" description="Disordered" evidence="1">
    <location>
        <begin position="23"/>
        <end position="44"/>
    </location>
</feature>
<dbReference type="InterPro" id="IPR052070">
    <property type="entry name" value="ESCRT-I_UEV_domain"/>
</dbReference>
<dbReference type="PANTHER" id="PTHR23306">
    <property type="entry name" value="TUMOR SUSCEPTIBILITY GENE 101 PROTEIN-RELATED"/>
    <property type="match status" value="1"/>
</dbReference>
<dbReference type="Gene3D" id="3.10.110.10">
    <property type="entry name" value="Ubiquitin Conjugating Enzyme"/>
    <property type="match status" value="1"/>
</dbReference>
<dbReference type="InterPro" id="IPR016135">
    <property type="entry name" value="UBQ-conjugating_enzyme/RWD"/>
</dbReference>
<dbReference type="Proteomes" id="UP001434883">
    <property type="component" value="Unassembled WGS sequence"/>
</dbReference>
<evidence type="ECO:0000256" key="1">
    <source>
        <dbReference type="SAM" id="MobiDB-lite"/>
    </source>
</evidence>
<protein>
    <recommendedName>
        <fullName evidence="2">UEV domain-containing protein</fullName>
    </recommendedName>
</protein>
<comment type="caution">
    <text evidence="3">The sequence shown here is derived from an EMBL/GenBank/DDBJ whole genome shotgun (WGS) entry which is preliminary data.</text>
</comment>
<keyword evidence="4" id="KW-1185">Reference proteome</keyword>
<dbReference type="PROSITE" id="PS51322">
    <property type="entry name" value="UEV"/>
    <property type="match status" value="1"/>
</dbReference>
<organism evidence="3 4">
    <name type="scientific">Xenoophorus captivus</name>
    <dbReference type="NCBI Taxonomy" id="1517983"/>
    <lineage>
        <taxon>Eukaryota</taxon>
        <taxon>Metazoa</taxon>
        <taxon>Chordata</taxon>
        <taxon>Craniata</taxon>
        <taxon>Vertebrata</taxon>
        <taxon>Euteleostomi</taxon>
        <taxon>Actinopterygii</taxon>
        <taxon>Neopterygii</taxon>
        <taxon>Teleostei</taxon>
        <taxon>Neoteleostei</taxon>
        <taxon>Acanthomorphata</taxon>
        <taxon>Ovalentaria</taxon>
        <taxon>Atherinomorphae</taxon>
        <taxon>Cyprinodontiformes</taxon>
        <taxon>Goodeidae</taxon>
        <taxon>Xenoophorus</taxon>
    </lineage>
</organism>
<dbReference type="InterPro" id="IPR008883">
    <property type="entry name" value="UEV_N"/>
</dbReference>
<name>A0ABV0SH76_9TELE</name>
<evidence type="ECO:0000313" key="4">
    <source>
        <dbReference type="Proteomes" id="UP001434883"/>
    </source>
</evidence>
<gene>
    <name evidence="3" type="ORF">XENOCAPTIV_021026</name>
</gene>
<evidence type="ECO:0000313" key="3">
    <source>
        <dbReference type="EMBL" id="MEQ2219629.1"/>
    </source>
</evidence>
<reference evidence="3 4" key="1">
    <citation type="submission" date="2021-06" db="EMBL/GenBank/DDBJ databases">
        <authorList>
            <person name="Palmer J.M."/>
        </authorList>
    </citation>
    <scope>NUCLEOTIDE SEQUENCE [LARGE SCALE GENOMIC DNA]</scope>
    <source>
        <strain evidence="3 4">XC_2019</strain>
        <tissue evidence="3">Muscle</tissue>
    </source>
</reference>
<dbReference type="EMBL" id="JAHRIN010080191">
    <property type="protein sequence ID" value="MEQ2219629.1"/>
    <property type="molecule type" value="Genomic_DNA"/>
</dbReference>
<evidence type="ECO:0000259" key="2">
    <source>
        <dbReference type="PROSITE" id="PS51322"/>
    </source>
</evidence>
<feature type="domain" description="UEV" evidence="2">
    <location>
        <begin position="1"/>
        <end position="121"/>
    </location>
</feature>
<dbReference type="PANTHER" id="PTHR23306:SF3">
    <property type="entry name" value="TUMOR SUPPRESSOR PROTEIN 101"/>
    <property type="match status" value="1"/>
</dbReference>
<accession>A0ABV0SH76</accession>